<evidence type="ECO:0000313" key="3">
    <source>
        <dbReference type="Proteomes" id="UP000663760"/>
    </source>
</evidence>
<dbReference type="AlphaFoldDB" id="A0A7I8L4R4"/>
<dbReference type="EMBL" id="LR746274">
    <property type="protein sequence ID" value="CAA7404991.1"/>
    <property type="molecule type" value="Genomic_DNA"/>
</dbReference>
<evidence type="ECO:0000313" key="2">
    <source>
        <dbReference type="EMBL" id="CAA7404991.1"/>
    </source>
</evidence>
<evidence type="ECO:0000256" key="1">
    <source>
        <dbReference type="SAM" id="MobiDB-lite"/>
    </source>
</evidence>
<reference evidence="2" key="1">
    <citation type="submission" date="2020-02" db="EMBL/GenBank/DDBJ databases">
        <authorList>
            <person name="Scholz U."/>
            <person name="Mascher M."/>
            <person name="Fiebig A."/>
        </authorList>
    </citation>
    <scope>NUCLEOTIDE SEQUENCE</scope>
</reference>
<protein>
    <submittedName>
        <fullName evidence="2">Uncharacterized protein</fullName>
    </submittedName>
</protein>
<organism evidence="2 3">
    <name type="scientific">Spirodela intermedia</name>
    <name type="common">Intermediate duckweed</name>
    <dbReference type="NCBI Taxonomy" id="51605"/>
    <lineage>
        <taxon>Eukaryota</taxon>
        <taxon>Viridiplantae</taxon>
        <taxon>Streptophyta</taxon>
        <taxon>Embryophyta</taxon>
        <taxon>Tracheophyta</taxon>
        <taxon>Spermatophyta</taxon>
        <taxon>Magnoliopsida</taxon>
        <taxon>Liliopsida</taxon>
        <taxon>Araceae</taxon>
        <taxon>Lemnoideae</taxon>
        <taxon>Spirodela</taxon>
    </lineage>
</organism>
<accession>A0A7I8L4R4</accession>
<proteinExistence type="predicted"/>
<keyword evidence="3" id="KW-1185">Reference proteome</keyword>
<gene>
    <name evidence="2" type="ORF">SI8410_11015669</name>
</gene>
<dbReference type="Proteomes" id="UP000663760">
    <property type="component" value="Chromosome 11"/>
</dbReference>
<name>A0A7I8L4R4_SPIIN</name>
<feature type="region of interest" description="Disordered" evidence="1">
    <location>
        <begin position="1"/>
        <end position="51"/>
    </location>
</feature>
<sequence length="51" mass="5734">MKKKKEQNEGDLPAGRARKRVASPLPRHQWPASCGARSGRRGHYTTILPHT</sequence>